<evidence type="ECO:0000256" key="1">
    <source>
        <dbReference type="SAM" id="MobiDB-lite"/>
    </source>
</evidence>
<evidence type="ECO:0000259" key="2">
    <source>
        <dbReference type="Pfam" id="PF13837"/>
    </source>
</evidence>
<dbReference type="Proteomes" id="UP001155660">
    <property type="component" value="Chromosome A7"/>
</dbReference>
<dbReference type="AlphaFoldDB" id="A0A9R0AYQ3"/>
<dbReference type="PANTHER" id="PTHR47595">
    <property type="entry name" value="HEAT SHOCK 70 KDA PROTEIN 14"/>
    <property type="match status" value="1"/>
</dbReference>
<reference evidence="3" key="1">
    <citation type="submission" date="2025-08" db="UniProtKB">
        <authorList>
            <consortium name="RefSeq"/>
        </authorList>
    </citation>
    <scope>IDENTIFICATION</scope>
    <source>
        <tissue evidence="3">Muscle</tissue>
    </source>
</reference>
<dbReference type="KEGG" id="ccar:122145500"/>
<dbReference type="Pfam" id="PF13837">
    <property type="entry name" value="Myb_DNA-bind_4"/>
    <property type="match status" value="1"/>
</dbReference>
<dbReference type="CDD" id="cd12203">
    <property type="entry name" value="GT1"/>
    <property type="match status" value="1"/>
</dbReference>
<sequence>MADDAAETSQWKGSEVTDLINIWGDSSIQAKLEGSYRNRAVYENISSEMAERGYRRSWLQCQRKIKSLGAKYKEVKDWNKRSGRQRITCPFYEELDRILGDKPSVQPLELLDSCFAQEEPERPAAVAASLASRSCSDTGDGTLVALSPSASTSDESSAASEDTSVNSHASSTPTASTTAKSRKRKSKMEATLEVFADKITSALKDDDTDLLLKMQAAQHEHDRKMFAMISQFMERSIQPPQPPFYQAPIQPSQIYNSIRPPTHHSTRFPVASSPSPTQPLPFFQDLNQPLPFNNTHPHPHLTRSFFQAPANTQGKQAFDNEDHQPPLQSKDDETHFTIL</sequence>
<evidence type="ECO:0000313" key="3">
    <source>
        <dbReference type="RefSeq" id="XP_042615190.1"/>
    </source>
</evidence>
<feature type="compositionally biased region" description="Basic and acidic residues" evidence="1">
    <location>
        <begin position="318"/>
        <end position="339"/>
    </location>
</feature>
<dbReference type="InterPro" id="IPR044822">
    <property type="entry name" value="Myb_DNA-bind_4"/>
</dbReference>
<dbReference type="PANTHER" id="PTHR47595:SF1">
    <property type="entry name" value="MYB_SANT-LIKE DNA-BINDING DOMAIN-CONTAINING PROTEIN"/>
    <property type="match status" value="1"/>
</dbReference>
<feature type="region of interest" description="Disordered" evidence="1">
    <location>
        <begin position="145"/>
        <end position="187"/>
    </location>
</feature>
<feature type="domain" description="Myb/SANT-like DNA-binding" evidence="2">
    <location>
        <begin position="9"/>
        <end position="98"/>
    </location>
</feature>
<accession>A0A9R0AYQ3</accession>
<name>A0A9R0AYQ3_CYPCA</name>
<dbReference type="RefSeq" id="XP_042615190.1">
    <property type="nucleotide sequence ID" value="XM_042759256.1"/>
</dbReference>
<feature type="compositionally biased region" description="Low complexity" evidence="1">
    <location>
        <begin position="149"/>
        <end position="179"/>
    </location>
</feature>
<dbReference type="FunFam" id="1.10.10.60:FF:000032">
    <property type="entry name" value="Zinc finger and SCAN domain-containing 20"/>
    <property type="match status" value="1"/>
</dbReference>
<feature type="region of interest" description="Disordered" evidence="1">
    <location>
        <begin position="307"/>
        <end position="339"/>
    </location>
</feature>
<protein>
    <submittedName>
        <fullName evidence="3">Uncharacterized protein LOC122145500</fullName>
    </submittedName>
</protein>
<organism evidence="3">
    <name type="scientific">Cyprinus carpio</name>
    <name type="common">Common carp</name>
    <dbReference type="NCBI Taxonomy" id="7962"/>
    <lineage>
        <taxon>Eukaryota</taxon>
        <taxon>Metazoa</taxon>
        <taxon>Chordata</taxon>
        <taxon>Craniata</taxon>
        <taxon>Vertebrata</taxon>
        <taxon>Euteleostomi</taxon>
        <taxon>Actinopterygii</taxon>
        <taxon>Neopterygii</taxon>
        <taxon>Teleostei</taxon>
        <taxon>Ostariophysi</taxon>
        <taxon>Cypriniformes</taxon>
        <taxon>Cyprinidae</taxon>
        <taxon>Cyprininae</taxon>
        <taxon>Cyprinus</taxon>
    </lineage>
</organism>
<dbReference type="OrthoDB" id="691673at2759"/>
<gene>
    <name evidence="3" type="primary">LOC122145500</name>
</gene>
<proteinExistence type="predicted"/>
<dbReference type="GeneID" id="122145500"/>